<evidence type="ECO:0000256" key="4">
    <source>
        <dbReference type="ARBA" id="ARBA00022801"/>
    </source>
</evidence>
<evidence type="ECO:0000313" key="8">
    <source>
        <dbReference type="Proteomes" id="UP000032431"/>
    </source>
</evidence>
<dbReference type="AlphaFoldDB" id="A0A078KLQ2"/>
<comment type="pathway">
    <text evidence="1">Amino-acid biosynthesis; L-methionine biosynthesis via salvage pathway; S-methyl-5-thio-alpha-D-ribose 1-phosphate from S-methyl-5'-thioadenosine (hydrolase route): step 1/2.</text>
</comment>
<dbReference type="InterPro" id="IPR000845">
    <property type="entry name" value="Nucleoside_phosphorylase_d"/>
</dbReference>
<dbReference type="PANTHER" id="PTHR46832:SF1">
    <property type="entry name" value="5'-METHYLTHIOADENOSINE_S-ADENOSYLHOMOCYSTEINE NUCLEOSIDASE"/>
    <property type="match status" value="1"/>
</dbReference>
<dbReference type="GO" id="GO:0019509">
    <property type="term" value="P:L-methionine salvage from methylthioadenosine"/>
    <property type="evidence" value="ECO:0007669"/>
    <property type="project" value="UniProtKB-UniPathway"/>
</dbReference>
<keyword evidence="7" id="KW-0326">Glycosidase</keyword>
<dbReference type="PATRIC" id="fig|29343.3.peg.1651"/>
<dbReference type="NCBIfam" id="NF004079">
    <property type="entry name" value="PRK05584.1"/>
    <property type="match status" value="1"/>
</dbReference>
<evidence type="ECO:0000313" key="7">
    <source>
        <dbReference type="EMBL" id="CDZ24676.1"/>
    </source>
</evidence>
<dbReference type="GO" id="GO:0009164">
    <property type="term" value="P:nucleoside catabolic process"/>
    <property type="evidence" value="ECO:0007669"/>
    <property type="project" value="InterPro"/>
</dbReference>
<protein>
    <recommendedName>
        <fullName evidence="2">adenosylhomocysteine nucleosidase</fullName>
        <ecNumber evidence="2">3.2.2.9</ecNumber>
    </recommendedName>
</protein>
<dbReference type="GO" id="GO:0008782">
    <property type="term" value="F:adenosylhomocysteine nucleosidase activity"/>
    <property type="evidence" value="ECO:0007669"/>
    <property type="project" value="UniProtKB-EC"/>
</dbReference>
<dbReference type="HOGENOM" id="CLU_031248_2_0_9"/>
<sequence>MARFGIISAMPVELEWFIKEYNAKELNINGFYKVYEGKEGSNEIFMACSGIGKVNAAVCTQKLVDAFNVDYIVNMGIAGGISKKLRTLDVVIGSEVIYHDFNPDSLLEKYFPNTRVFKCDERLIKTAEKVCKESAVVDNYYVGCIASGDCFVEKSETKEYIESLGGICCEMEGAAIGHTAHINNVPFLIIRTISDLADENASISYEEFERRAAEQSNRIVSGILKGLS</sequence>
<dbReference type="InterPro" id="IPR035994">
    <property type="entry name" value="Nucleoside_phosphorylase_sf"/>
</dbReference>
<dbReference type="EC" id="3.2.2.9" evidence="2"/>
<proteinExistence type="predicted"/>
<dbReference type="GO" id="GO:0019284">
    <property type="term" value="P:L-methionine salvage from S-adenosylmethionine"/>
    <property type="evidence" value="ECO:0007669"/>
    <property type="project" value="TreeGrafter"/>
</dbReference>
<keyword evidence="3" id="KW-0028">Amino-acid biosynthesis</keyword>
<dbReference type="Pfam" id="PF01048">
    <property type="entry name" value="PNP_UDP_1"/>
    <property type="match status" value="1"/>
</dbReference>
<name>A0A078KLQ2_9FIRM</name>
<keyword evidence="4 7" id="KW-0378">Hydrolase</keyword>
<dbReference type="STRING" id="29343.CCDG5_1566"/>
<dbReference type="PANTHER" id="PTHR46832">
    <property type="entry name" value="5'-METHYLTHIOADENOSINE/S-ADENOSYLHOMOCYSTEINE NUCLEOSIDASE"/>
    <property type="match status" value="1"/>
</dbReference>
<dbReference type="Proteomes" id="UP000032431">
    <property type="component" value="Chromosome I"/>
</dbReference>
<dbReference type="CDD" id="cd09008">
    <property type="entry name" value="MTAN"/>
    <property type="match status" value="1"/>
</dbReference>
<dbReference type="OrthoDB" id="9792278at2"/>
<dbReference type="InterPro" id="IPR010049">
    <property type="entry name" value="MTA_SAH_Nsdase"/>
</dbReference>
<evidence type="ECO:0000256" key="5">
    <source>
        <dbReference type="ARBA" id="ARBA00023167"/>
    </source>
</evidence>
<dbReference type="GO" id="GO:0008930">
    <property type="term" value="F:methylthioadenosine nucleosidase activity"/>
    <property type="evidence" value="ECO:0007669"/>
    <property type="project" value="InterPro"/>
</dbReference>
<evidence type="ECO:0000256" key="3">
    <source>
        <dbReference type="ARBA" id="ARBA00022605"/>
    </source>
</evidence>
<gene>
    <name evidence="7" type="ORF">CCDG5_1566</name>
</gene>
<dbReference type="EMBL" id="LM995447">
    <property type="protein sequence ID" value="CDZ24676.1"/>
    <property type="molecule type" value="Genomic_DNA"/>
</dbReference>
<keyword evidence="5" id="KW-0486">Methionine biosynthesis</keyword>
<dbReference type="GO" id="GO:0005829">
    <property type="term" value="C:cytosol"/>
    <property type="evidence" value="ECO:0007669"/>
    <property type="project" value="TreeGrafter"/>
</dbReference>
<dbReference type="KEGG" id="ccel:CCDG5_1566"/>
<dbReference type="SUPFAM" id="SSF53167">
    <property type="entry name" value="Purine and uridine phosphorylases"/>
    <property type="match status" value="1"/>
</dbReference>
<dbReference type="Gene3D" id="3.40.50.1580">
    <property type="entry name" value="Nucleoside phosphorylase domain"/>
    <property type="match status" value="1"/>
</dbReference>
<keyword evidence="8" id="KW-1185">Reference proteome</keyword>
<evidence type="ECO:0000256" key="1">
    <source>
        <dbReference type="ARBA" id="ARBA00004945"/>
    </source>
</evidence>
<feature type="domain" description="Nucleoside phosphorylase" evidence="6">
    <location>
        <begin position="3"/>
        <end position="224"/>
    </location>
</feature>
<accession>A0A078KLQ2</accession>
<dbReference type="UniPathway" id="UPA00904">
    <property type="reaction ID" value="UER00871"/>
</dbReference>
<reference evidence="8" key="1">
    <citation type="submission" date="2014-07" db="EMBL/GenBank/DDBJ databases">
        <authorList>
            <person name="Wibberg D."/>
        </authorList>
    </citation>
    <scope>NUCLEOTIDE SEQUENCE [LARGE SCALE GENOMIC DNA]</scope>
    <source>
        <strain evidence="8">DG5</strain>
    </source>
</reference>
<organism evidence="7 8">
    <name type="scientific">[Clostridium] cellulosi</name>
    <dbReference type="NCBI Taxonomy" id="29343"/>
    <lineage>
        <taxon>Bacteria</taxon>
        <taxon>Bacillati</taxon>
        <taxon>Bacillota</taxon>
        <taxon>Clostridia</taxon>
        <taxon>Eubacteriales</taxon>
        <taxon>Oscillospiraceae</taxon>
        <taxon>Oscillospiraceae incertae sedis</taxon>
    </lineage>
</organism>
<evidence type="ECO:0000256" key="2">
    <source>
        <dbReference type="ARBA" id="ARBA00011974"/>
    </source>
</evidence>
<evidence type="ECO:0000259" key="6">
    <source>
        <dbReference type="Pfam" id="PF01048"/>
    </source>
</evidence>
<dbReference type="NCBIfam" id="TIGR01704">
    <property type="entry name" value="MTA_SAH-Nsdase"/>
    <property type="match status" value="1"/>
</dbReference>